<accession>Q0G7E3</accession>
<dbReference type="EMBL" id="AATP01000001">
    <property type="protein sequence ID" value="EAU42421.1"/>
    <property type="molecule type" value="Genomic_DNA"/>
</dbReference>
<keyword evidence="7 9" id="KW-0342">GTP-binding</keyword>
<dbReference type="GO" id="GO:0005829">
    <property type="term" value="C:cytosol"/>
    <property type="evidence" value="ECO:0007669"/>
    <property type="project" value="TreeGrafter"/>
</dbReference>
<feature type="binding site" evidence="9">
    <location>
        <position position="237"/>
    </location>
    <ligand>
        <name>Zn(2+)</name>
        <dbReference type="ChEBI" id="CHEBI:29105"/>
        <note>catalytic</note>
    </ligand>
</feature>
<feature type="binding site" evidence="9">
    <location>
        <position position="226"/>
    </location>
    <ligand>
        <name>Zn(2+)</name>
        <dbReference type="ChEBI" id="CHEBI:29105"/>
        <note>catalytic</note>
    </ligand>
</feature>
<dbReference type="NCBIfam" id="NF001591">
    <property type="entry name" value="PRK00393.1"/>
    <property type="match status" value="1"/>
</dbReference>
<evidence type="ECO:0000313" key="12">
    <source>
        <dbReference type="Proteomes" id="UP000004310"/>
    </source>
</evidence>
<dbReference type="EC" id="3.5.4.25" evidence="9"/>
<keyword evidence="3 9" id="KW-0479">Metal-binding</keyword>
<keyword evidence="12" id="KW-1185">Reference proteome</keyword>
<comment type="similarity">
    <text evidence="9">Belongs to the GTP cyclohydrolase II family.</text>
</comment>
<reference evidence="11 12" key="1">
    <citation type="journal article" date="2010" name="J. Bacteriol.">
        <title>Genome sequence of Fulvimarina pelagi HTCC2506T, a Mn(II)-oxidizing alphaproteobacterium possessing an aerobic anoxygenic photosynthetic gene cluster and Xanthorhodopsin.</title>
        <authorList>
            <person name="Kang I."/>
            <person name="Oh H.M."/>
            <person name="Lim S.I."/>
            <person name="Ferriera S."/>
            <person name="Giovannoni S.J."/>
            <person name="Cho J.C."/>
        </authorList>
    </citation>
    <scope>NUCLEOTIDE SEQUENCE [LARGE SCALE GENOMIC DNA]</scope>
    <source>
        <strain evidence="11 12">HTCC2506</strain>
    </source>
</reference>
<dbReference type="GO" id="GO:0003935">
    <property type="term" value="F:GTP cyclohydrolase II activity"/>
    <property type="evidence" value="ECO:0007669"/>
    <property type="project" value="UniProtKB-UniRule"/>
</dbReference>
<dbReference type="Pfam" id="PF00925">
    <property type="entry name" value="GTP_cyclohydro2"/>
    <property type="match status" value="1"/>
</dbReference>
<dbReference type="GO" id="GO:0005525">
    <property type="term" value="F:GTP binding"/>
    <property type="evidence" value="ECO:0007669"/>
    <property type="project" value="UniProtKB-KW"/>
</dbReference>
<keyword evidence="6 9" id="KW-0862">Zinc</keyword>
<protein>
    <recommendedName>
        <fullName evidence="9">GTP cyclohydrolase-2</fullName>
        <ecNumber evidence="9">3.5.4.25</ecNumber>
    </recommendedName>
    <alternativeName>
        <fullName evidence="9">GTP cyclohydrolase II</fullName>
    </alternativeName>
</protein>
<dbReference type="SUPFAM" id="SSF142695">
    <property type="entry name" value="RibA-like"/>
    <property type="match status" value="1"/>
</dbReference>
<evidence type="ECO:0000259" key="10">
    <source>
        <dbReference type="Pfam" id="PF00925"/>
    </source>
</evidence>
<sequence length="378" mass="40513">MLKTVETETGETPSFLDPSDAARRDCEVAAAELRFGRPVVLHADETYVAIALDTATARDFERFAVATRGSHALFITTERADALELSAPNGALVPLKDLSYERACELGYQLESPVPETWFDAPASLSALNELSRLALLLPALVVAQIDQSDPAFAGVAEIAVEDIEAAGDAETRYEIVARTVVPLRDVEKAEFVVFRGGLSQRDQVAIVVGEPDFERPVPIRIHSSCLTGDLFGSLKCDCGDQLREGLRLIEARGGGVLLYLDQEGRGTGIGAKMRAYGYQSHGLDTIDADAALGFGADTRRYGAAVAMLSALGVTSVELLTNNPNKAAFLQKAGITVSRRTAVLGEVTNENRYYLTTKAERAGHSLDIALIASALVNK</sequence>
<proteinExistence type="inferred from homology"/>
<dbReference type="UniPathway" id="UPA00275">
    <property type="reaction ID" value="UER00400"/>
</dbReference>
<feature type="binding site" evidence="9">
    <location>
        <position position="321"/>
    </location>
    <ligand>
        <name>GTP</name>
        <dbReference type="ChEBI" id="CHEBI:37565"/>
    </ligand>
</feature>
<dbReference type="GO" id="GO:0009231">
    <property type="term" value="P:riboflavin biosynthetic process"/>
    <property type="evidence" value="ECO:0007669"/>
    <property type="project" value="UniProtKB-UniRule"/>
</dbReference>
<name>Q0G7E3_9HYPH</name>
<dbReference type="PIRSF" id="PIRSF001259">
    <property type="entry name" value="RibA"/>
    <property type="match status" value="1"/>
</dbReference>
<comment type="function">
    <text evidence="9">Catalyzes the conversion of GTP to 2,5-diamino-6-ribosylamino-4(3H)-pyrimidinone 5'-phosphate (DARP), formate and pyrophosphate.</text>
</comment>
<dbReference type="STRING" id="217511.GCA_001463845_00036"/>
<keyword evidence="2 9" id="KW-0686">Riboflavin biosynthesis</keyword>
<dbReference type="Gene3D" id="3.40.50.10990">
    <property type="entry name" value="GTP cyclohydrolase II"/>
    <property type="match status" value="1"/>
</dbReference>
<dbReference type="PANTHER" id="PTHR21327:SF18">
    <property type="entry name" value="3,4-DIHYDROXY-2-BUTANONE 4-PHOSPHATE SYNTHASE"/>
    <property type="match status" value="1"/>
</dbReference>
<dbReference type="NCBIfam" id="NF006456">
    <property type="entry name" value="PRK08815.1"/>
    <property type="match status" value="1"/>
</dbReference>
<dbReference type="AlphaFoldDB" id="Q0G7E3"/>
<dbReference type="GO" id="GO:0008270">
    <property type="term" value="F:zinc ion binding"/>
    <property type="evidence" value="ECO:0007669"/>
    <property type="project" value="UniProtKB-UniRule"/>
</dbReference>
<gene>
    <name evidence="9" type="primary">ribA</name>
    <name evidence="11" type="ORF">FP2506_06266</name>
</gene>
<feature type="active site" description="Nucleophile" evidence="9">
    <location>
        <position position="300"/>
    </location>
</feature>
<feature type="binding site" evidence="9">
    <location>
        <begin position="264"/>
        <end position="266"/>
    </location>
    <ligand>
        <name>GTP</name>
        <dbReference type="ChEBI" id="CHEBI:37565"/>
    </ligand>
</feature>
<evidence type="ECO:0000256" key="5">
    <source>
        <dbReference type="ARBA" id="ARBA00022801"/>
    </source>
</evidence>
<keyword evidence="4 9" id="KW-0547">Nucleotide-binding</keyword>
<dbReference type="InterPro" id="IPR000926">
    <property type="entry name" value="RibA"/>
</dbReference>
<comment type="caution">
    <text evidence="11">The sequence shown here is derived from an EMBL/GenBank/DDBJ whole genome shotgun (WGS) entry which is preliminary data.</text>
</comment>
<organism evidence="11 12">
    <name type="scientific">Fulvimarina pelagi HTCC2506</name>
    <dbReference type="NCBI Taxonomy" id="314231"/>
    <lineage>
        <taxon>Bacteria</taxon>
        <taxon>Pseudomonadati</taxon>
        <taxon>Pseudomonadota</taxon>
        <taxon>Alphaproteobacteria</taxon>
        <taxon>Hyphomicrobiales</taxon>
        <taxon>Aurantimonadaceae</taxon>
        <taxon>Fulvimarina</taxon>
    </lineage>
</organism>
<comment type="cofactor">
    <cofactor evidence="9">
        <name>Zn(2+)</name>
        <dbReference type="ChEBI" id="CHEBI:29105"/>
    </cofactor>
    <text evidence="9">Binds 1 zinc ion per subunit.</text>
</comment>
<dbReference type="CDD" id="cd00641">
    <property type="entry name" value="GTP_cyclohydro2"/>
    <property type="match status" value="1"/>
</dbReference>
<dbReference type="HOGENOM" id="CLU_020273_1_2_5"/>
<evidence type="ECO:0000256" key="7">
    <source>
        <dbReference type="ARBA" id="ARBA00023134"/>
    </source>
</evidence>
<comment type="pathway">
    <text evidence="1 9">Cofactor biosynthesis; riboflavin biosynthesis; 5-amino-6-(D-ribitylamino)uracil from GTP: step 1/4.</text>
</comment>
<evidence type="ECO:0000256" key="1">
    <source>
        <dbReference type="ARBA" id="ARBA00004853"/>
    </source>
</evidence>
<dbReference type="eggNOG" id="COG0807">
    <property type="taxonomic scope" value="Bacteria"/>
</dbReference>
<evidence type="ECO:0000256" key="2">
    <source>
        <dbReference type="ARBA" id="ARBA00022619"/>
    </source>
</evidence>
<feature type="binding site" evidence="9">
    <location>
        <position position="239"/>
    </location>
    <ligand>
        <name>Zn(2+)</name>
        <dbReference type="ChEBI" id="CHEBI:29105"/>
        <note>catalytic</note>
    </ligand>
</feature>
<evidence type="ECO:0000256" key="3">
    <source>
        <dbReference type="ARBA" id="ARBA00022723"/>
    </source>
</evidence>
<evidence type="ECO:0000256" key="6">
    <source>
        <dbReference type="ARBA" id="ARBA00022833"/>
    </source>
</evidence>
<comment type="catalytic activity">
    <reaction evidence="8 9">
        <text>GTP + 4 H2O = 2,5-diamino-6-hydroxy-4-(5-phosphoribosylamino)-pyrimidine + formate + 2 phosphate + 3 H(+)</text>
        <dbReference type="Rhea" id="RHEA:23704"/>
        <dbReference type="ChEBI" id="CHEBI:15377"/>
        <dbReference type="ChEBI" id="CHEBI:15378"/>
        <dbReference type="ChEBI" id="CHEBI:15740"/>
        <dbReference type="ChEBI" id="CHEBI:37565"/>
        <dbReference type="ChEBI" id="CHEBI:43474"/>
        <dbReference type="ChEBI" id="CHEBI:58614"/>
        <dbReference type="EC" id="3.5.4.25"/>
    </reaction>
</comment>
<keyword evidence="5 9" id="KW-0378">Hydrolase</keyword>
<feature type="binding site" evidence="9">
    <location>
        <position position="326"/>
    </location>
    <ligand>
        <name>GTP</name>
        <dbReference type="ChEBI" id="CHEBI:37565"/>
    </ligand>
</feature>
<feature type="binding site" evidence="9">
    <location>
        <position position="286"/>
    </location>
    <ligand>
        <name>GTP</name>
        <dbReference type="ChEBI" id="CHEBI:37565"/>
    </ligand>
</feature>
<dbReference type="Proteomes" id="UP000004310">
    <property type="component" value="Unassembled WGS sequence"/>
</dbReference>
<evidence type="ECO:0000256" key="9">
    <source>
        <dbReference type="HAMAP-Rule" id="MF_00179"/>
    </source>
</evidence>
<feature type="binding site" evidence="9">
    <location>
        <begin position="221"/>
        <end position="225"/>
    </location>
    <ligand>
        <name>GTP</name>
        <dbReference type="ChEBI" id="CHEBI:37565"/>
    </ligand>
</feature>
<dbReference type="InterPro" id="IPR036144">
    <property type="entry name" value="RibA-like_sf"/>
</dbReference>
<dbReference type="HAMAP" id="MF_00179">
    <property type="entry name" value="RibA"/>
    <property type="match status" value="1"/>
</dbReference>
<evidence type="ECO:0000256" key="8">
    <source>
        <dbReference type="ARBA" id="ARBA00049295"/>
    </source>
</evidence>
<dbReference type="PANTHER" id="PTHR21327">
    <property type="entry name" value="GTP CYCLOHYDROLASE II-RELATED"/>
    <property type="match status" value="1"/>
</dbReference>
<feature type="active site" description="Proton acceptor" evidence="9">
    <location>
        <position position="298"/>
    </location>
</feature>
<feature type="binding site" evidence="9">
    <location>
        <position position="242"/>
    </location>
    <ligand>
        <name>GTP</name>
        <dbReference type="ChEBI" id="CHEBI:37565"/>
    </ligand>
</feature>
<evidence type="ECO:0000313" key="11">
    <source>
        <dbReference type="EMBL" id="EAU42421.1"/>
    </source>
</evidence>
<dbReference type="RefSeq" id="WP_007066395.1">
    <property type="nucleotide sequence ID" value="NZ_DS022272.1"/>
</dbReference>
<feature type="domain" description="GTP cyclohydrolase II" evidence="10">
    <location>
        <begin position="179"/>
        <end position="341"/>
    </location>
</feature>
<evidence type="ECO:0000256" key="4">
    <source>
        <dbReference type="ARBA" id="ARBA00022741"/>
    </source>
</evidence>
<dbReference type="InterPro" id="IPR032677">
    <property type="entry name" value="GTP_cyclohydro_II"/>
</dbReference>